<dbReference type="Ensembl" id="ENSLLET00000008824.1">
    <property type="protein sequence ID" value="ENSLLEP00000008487.1"/>
    <property type="gene ID" value="ENSLLEG00000005392.1"/>
</dbReference>
<reference evidence="2" key="1">
    <citation type="submission" date="2025-08" db="UniProtKB">
        <authorList>
            <consortium name="Ensembl"/>
        </authorList>
    </citation>
    <scope>IDENTIFICATION</scope>
</reference>
<accession>A0A8C5M3W7</accession>
<protein>
    <submittedName>
        <fullName evidence="2">Uncharacterized protein</fullName>
    </submittedName>
</protein>
<keyword evidence="3" id="KW-1185">Reference proteome</keyword>
<sequence length="183" mass="21680">GGADTQELCVDLHYHVATATGRRQACGFVTRCDAARTSPQILNASTWNASLRWATRWVDNDFRQLIQRFYELQTERVEAYRLFDEGHHAYLKSGPHYDFIQYRQLVHEITKAFNGINKELIQMKDRLREVYDRSDLSEHLEKMQEMEKEKLELTARLQIAKQNSQDHPNQEDYKEEVQILKHK</sequence>
<dbReference type="AlphaFoldDB" id="A0A8C5M3W7"/>
<dbReference type="OrthoDB" id="434723at2759"/>
<evidence type="ECO:0000313" key="2">
    <source>
        <dbReference type="Ensembl" id="ENSLLEP00000008487.1"/>
    </source>
</evidence>
<dbReference type="PANTHER" id="PTHR28309">
    <property type="entry name" value="REQUIRED FOR EXCISION 1-B DOMAIN-CONTAINING PROTEIN"/>
    <property type="match status" value="1"/>
</dbReference>
<dbReference type="Pfam" id="PF14966">
    <property type="entry name" value="DNA_repr_REX1B"/>
    <property type="match status" value="1"/>
</dbReference>
<evidence type="ECO:0000313" key="3">
    <source>
        <dbReference type="Proteomes" id="UP000694569"/>
    </source>
</evidence>
<feature type="compositionally biased region" description="Basic and acidic residues" evidence="1">
    <location>
        <begin position="168"/>
        <end position="183"/>
    </location>
</feature>
<feature type="region of interest" description="Disordered" evidence="1">
    <location>
        <begin position="160"/>
        <end position="183"/>
    </location>
</feature>
<dbReference type="Proteomes" id="UP000694569">
    <property type="component" value="Unplaced"/>
</dbReference>
<name>A0A8C5M3W7_9ANUR</name>
<evidence type="ECO:0000256" key="1">
    <source>
        <dbReference type="SAM" id="MobiDB-lite"/>
    </source>
</evidence>
<dbReference type="InterPro" id="IPR039491">
    <property type="entry name" value="REX1-B"/>
</dbReference>
<organism evidence="2 3">
    <name type="scientific">Leptobrachium leishanense</name>
    <name type="common">Leishan spiny toad</name>
    <dbReference type="NCBI Taxonomy" id="445787"/>
    <lineage>
        <taxon>Eukaryota</taxon>
        <taxon>Metazoa</taxon>
        <taxon>Chordata</taxon>
        <taxon>Craniata</taxon>
        <taxon>Vertebrata</taxon>
        <taxon>Euteleostomi</taxon>
        <taxon>Amphibia</taxon>
        <taxon>Batrachia</taxon>
        <taxon>Anura</taxon>
        <taxon>Pelobatoidea</taxon>
        <taxon>Megophryidae</taxon>
        <taxon>Leptobrachium</taxon>
    </lineage>
</organism>
<reference evidence="2" key="2">
    <citation type="submission" date="2025-09" db="UniProtKB">
        <authorList>
            <consortium name="Ensembl"/>
        </authorList>
    </citation>
    <scope>IDENTIFICATION</scope>
</reference>
<dbReference type="GeneTree" id="ENSGT00940000166035"/>
<proteinExistence type="predicted"/>
<dbReference type="PANTHER" id="PTHR28309:SF1">
    <property type="entry name" value="REQUIRED FOR EXCISION 1-B DOMAIN-CONTAINING PROTEIN"/>
    <property type="match status" value="1"/>
</dbReference>